<feature type="domain" description="MYND-type" evidence="5">
    <location>
        <begin position="6"/>
        <end position="42"/>
    </location>
</feature>
<dbReference type="Pfam" id="PF01753">
    <property type="entry name" value="zf-MYND"/>
    <property type="match status" value="1"/>
</dbReference>
<dbReference type="InterPro" id="IPR002893">
    <property type="entry name" value="Znf_MYND"/>
</dbReference>
<keyword evidence="1" id="KW-0479">Metal-binding</keyword>
<name>A0A9P6E6F3_9AGAR</name>
<protein>
    <recommendedName>
        <fullName evidence="5">MYND-type domain-containing protein</fullName>
    </recommendedName>
</protein>
<dbReference type="GO" id="GO:0008270">
    <property type="term" value="F:zinc ion binding"/>
    <property type="evidence" value="ECO:0007669"/>
    <property type="project" value="UniProtKB-KW"/>
</dbReference>
<evidence type="ECO:0000313" key="7">
    <source>
        <dbReference type="Proteomes" id="UP000807306"/>
    </source>
</evidence>
<evidence type="ECO:0000256" key="1">
    <source>
        <dbReference type="ARBA" id="ARBA00022723"/>
    </source>
</evidence>
<proteinExistence type="predicted"/>
<dbReference type="AlphaFoldDB" id="A0A9P6E6F3"/>
<sequence>MPVCANESCNHSASLQCSICTGVFYCSKDCQVTHWPQHKAVCSVSSIRLLPSGTFMVENIDSRHPIFKKGELCPLTALYGHPILIYCPRLHSGRVEGNMANNQAAVYLRIEPSDGLAPISWQTDYLGDCLVARRDKKPISKELLETMHQYHSSLLGSDYFEKIMEGVHPPGHNINQGEFQKFYNEYWKQDGRD</sequence>
<dbReference type="PROSITE" id="PS50865">
    <property type="entry name" value="ZF_MYND_2"/>
    <property type="match status" value="1"/>
</dbReference>
<evidence type="ECO:0000256" key="3">
    <source>
        <dbReference type="ARBA" id="ARBA00022833"/>
    </source>
</evidence>
<dbReference type="SUPFAM" id="SSF144232">
    <property type="entry name" value="HIT/MYND zinc finger-like"/>
    <property type="match status" value="1"/>
</dbReference>
<dbReference type="OrthoDB" id="2212237at2759"/>
<dbReference type="EMBL" id="MU157916">
    <property type="protein sequence ID" value="KAF9523481.1"/>
    <property type="molecule type" value="Genomic_DNA"/>
</dbReference>
<dbReference type="Gene3D" id="6.10.140.2220">
    <property type="match status" value="1"/>
</dbReference>
<evidence type="ECO:0000256" key="4">
    <source>
        <dbReference type="PROSITE-ProRule" id="PRU00134"/>
    </source>
</evidence>
<gene>
    <name evidence="6" type="ORF">CPB83DRAFT_862764</name>
</gene>
<evidence type="ECO:0000313" key="6">
    <source>
        <dbReference type="EMBL" id="KAF9523481.1"/>
    </source>
</evidence>
<reference evidence="6" key="1">
    <citation type="submission" date="2020-11" db="EMBL/GenBank/DDBJ databases">
        <authorList>
            <consortium name="DOE Joint Genome Institute"/>
            <person name="Ahrendt S."/>
            <person name="Riley R."/>
            <person name="Andreopoulos W."/>
            <person name="Labutti K."/>
            <person name="Pangilinan J."/>
            <person name="Ruiz-Duenas F.J."/>
            <person name="Barrasa J.M."/>
            <person name="Sanchez-Garcia M."/>
            <person name="Camarero S."/>
            <person name="Miyauchi S."/>
            <person name="Serrano A."/>
            <person name="Linde D."/>
            <person name="Babiker R."/>
            <person name="Drula E."/>
            <person name="Ayuso-Fernandez I."/>
            <person name="Pacheco R."/>
            <person name="Padilla G."/>
            <person name="Ferreira P."/>
            <person name="Barriuso J."/>
            <person name="Kellner H."/>
            <person name="Castanera R."/>
            <person name="Alfaro M."/>
            <person name="Ramirez L."/>
            <person name="Pisabarro A.G."/>
            <person name="Kuo A."/>
            <person name="Tritt A."/>
            <person name="Lipzen A."/>
            <person name="He G."/>
            <person name="Yan M."/>
            <person name="Ng V."/>
            <person name="Cullen D."/>
            <person name="Martin F."/>
            <person name="Rosso M.-N."/>
            <person name="Henrissat B."/>
            <person name="Hibbett D."/>
            <person name="Martinez A.T."/>
            <person name="Grigoriev I.V."/>
        </authorList>
    </citation>
    <scope>NUCLEOTIDE SEQUENCE</scope>
    <source>
        <strain evidence="6">CBS 506.95</strain>
    </source>
</reference>
<keyword evidence="2 4" id="KW-0863">Zinc-finger</keyword>
<organism evidence="6 7">
    <name type="scientific">Crepidotus variabilis</name>
    <dbReference type="NCBI Taxonomy" id="179855"/>
    <lineage>
        <taxon>Eukaryota</taxon>
        <taxon>Fungi</taxon>
        <taxon>Dikarya</taxon>
        <taxon>Basidiomycota</taxon>
        <taxon>Agaricomycotina</taxon>
        <taxon>Agaricomycetes</taxon>
        <taxon>Agaricomycetidae</taxon>
        <taxon>Agaricales</taxon>
        <taxon>Agaricineae</taxon>
        <taxon>Crepidotaceae</taxon>
        <taxon>Crepidotus</taxon>
    </lineage>
</organism>
<evidence type="ECO:0000259" key="5">
    <source>
        <dbReference type="PROSITE" id="PS50865"/>
    </source>
</evidence>
<dbReference type="Proteomes" id="UP000807306">
    <property type="component" value="Unassembled WGS sequence"/>
</dbReference>
<evidence type="ECO:0000256" key="2">
    <source>
        <dbReference type="ARBA" id="ARBA00022771"/>
    </source>
</evidence>
<keyword evidence="7" id="KW-1185">Reference proteome</keyword>
<keyword evidence="3" id="KW-0862">Zinc</keyword>
<comment type="caution">
    <text evidence="6">The sequence shown here is derived from an EMBL/GenBank/DDBJ whole genome shotgun (WGS) entry which is preliminary data.</text>
</comment>
<accession>A0A9P6E6F3</accession>